<keyword evidence="7" id="KW-1185">Reference proteome</keyword>
<evidence type="ECO:0008006" key="8">
    <source>
        <dbReference type="Google" id="ProtNLM"/>
    </source>
</evidence>
<keyword evidence="3 5" id="KW-1133">Transmembrane helix</keyword>
<gene>
    <name evidence="6" type="ORF">SK128_025361</name>
</gene>
<reference evidence="6 7" key="1">
    <citation type="submission" date="2023-11" db="EMBL/GenBank/DDBJ databases">
        <title>Halocaridina rubra genome assembly.</title>
        <authorList>
            <person name="Smith C."/>
        </authorList>
    </citation>
    <scope>NUCLEOTIDE SEQUENCE [LARGE SCALE GENOMIC DNA]</scope>
    <source>
        <strain evidence="6">EP-1</strain>
        <tissue evidence="6">Whole</tissue>
    </source>
</reference>
<name>A0AAN8ZTS3_HALRR</name>
<evidence type="ECO:0000256" key="3">
    <source>
        <dbReference type="ARBA" id="ARBA00022989"/>
    </source>
</evidence>
<dbReference type="GO" id="GO:0022857">
    <property type="term" value="F:transmembrane transporter activity"/>
    <property type="evidence" value="ECO:0007669"/>
    <property type="project" value="InterPro"/>
</dbReference>
<feature type="transmembrane region" description="Helical" evidence="5">
    <location>
        <begin position="126"/>
        <end position="145"/>
    </location>
</feature>
<dbReference type="InterPro" id="IPR050382">
    <property type="entry name" value="MFS_Na/Anion_cotransporter"/>
</dbReference>
<dbReference type="GO" id="GO:0006820">
    <property type="term" value="P:monoatomic anion transport"/>
    <property type="evidence" value="ECO:0007669"/>
    <property type="project" value="TreeGrafter"/>
</dbReference>
<dbReference type="InterPro" id="IPR036259">
    <property type="entry name" value="MFS_trans_sf"/>
</dbReference>
<feature type="transmembrane region" description="Helical" evidence="5">
    <location>
        <begin position="74"/>
        <end position="93"/>
    </location>
</feature>
<evidence type="ECO:0000313" key="7">
    <source>
        <dbReference type="Proteomes" id="UP001381693"/>
    </source>
</evidence>
<evidence type="ECO:0000313" key="6">
    <source>
        <dbReference type="EMBL" id="KAK7025602.1"/>
    </source>
</evidence>
<comment type="subcellular location">
    <subcellularLocation>
        <location evidence="1">Membrane</location>
        <topology evidence="1">Multi-pass membrane protein</topology>
    </subcellularLocation>
</comment>
<dbReference type="SUPFAM" id="SSF103473">
    <property type="entry name" value="MFS general substrate transporter"/>
    <property type="match status" value="1"/>
</dbReference>
<feature type="transmembrane region" description="Helical" evidence="5">
    <location>
        <begin position="204"/>
        <end position="227"/>
    </location>
</feature>
<dbReference type="PANTHER" id="PTHR11662:SF40">
    <property type="entry name" value="MAJOR FACILITATOR SUPERFAMILY (MFS) PROFILE DOMAIN-CONTAINING PROTEIN"/>
    <property type="match status" value="1"/>
</dbReference>
<keyword evidence="2 5" id="KW-0812">Transmembrane</keyword>
<sequence length="228" mass="25590">MLGLVTSQVGARMTGLLLSPTTCREHYGLPTIFQLFAQHIPAEERSRSFGYMLAAGSVGQTVASLFVPHMEWELCFELFGCIGLIWVVCWLLTYHDPPIIPDEEGQQLLEKKDVSCISWIEWVSHWSLWAIYIAHFAMNWSNYIIMQWLPTYLSRTLGANKESMSLTAVPYIISSLCGVAWGHIADQLIVAGWPLLKVRRLMTFFGLVGPGICLALFPEVSNLVVAVL</sequence>
<evidence type="ECO:0000256" key="4">
    <source>
        <dbReference type="ARBA" id="ARBA00023136"/>
    </source>
</evidence>
<evidence type="ECO:0000256" key="1">
    <source>
        <dbReference type="ARBA" id="ARBA00004141"/>
    </source>
</evidence>
<dbReference type="PANTHER" id="PTHR11662">
    <property type="entry name" value="SOLUTE CARRIER FAMILY 17"/>
    <property type="match status" value="1"/>
</dbReference>
<dbReference type="InterPro" id="IPR011701">
    <property type="entry name" value="MFS"/>
</dbReference>
<dbReference type="Proteomes" id="UP001381693">
    <property type="component" value="Unassembled WGS sequence"/>
</dbReference>
<protein>
    <recommendedName>
        <fullName evidence="8">Major facilitator superfamily (MFS) profile domain-containing protein</fullName>
    </recommendedName>
</protein>
<feature type="transmembrane region" description="Helical" evidence="5">
    <location>
        <begin position="166"/>
        <end position="184"/>
    </location>
</feature>
<dbReference type="AlphaFoldDB" id="A0AAN8ZTS3"/>
<accession>A0AAN8ZTS3</accession>
<dbReference type="Pfam" id="PF07690">
    <property type="entry name" value="MFS_1"/>
    <property type="match status" value="1"/>
</dbReference>
<dbReference type="EMBL" id="JAXCGZ010022733">
    <property type="protein sequence ID" value="KAK7025602.1"/>
    <property type="molecule type" value="Genomic_DNA"/>
</dbReference>
<keyword evidence="4 5" id="KW-0472">Membrane</keyword>
<dbReference type="Gene3D" id="1.20.1250.20">
    <property type="entry name" value="MFS general substrate transporter like domains"/>
    <property type="match status" value="2"/>
</dbReference>
<dbReference type="GO" id="GO:0016020">
    <property type="term" value="C:membrane"/>
    <property type="evidence" value="ECO:0007669"/>
    <property type="project" value="UniProtKB-SubCell"/>
</dbReference>
<proteinExistence type="predicted"/>
<organism evidence="6 7">
    <name type="scientific">Halocaridina rubra</name>
    <name type="common">Hawaiian red shrimp</name>
    <dbReference type="NCBI Taxonomy" id="373956"/>
    <lineage>
        <taxon>Eukaryota</taxon>
        <taxon>Metazoa</taxon>
        <taxon>Ecdysozoa</taxon>
        <taxon>Arthropoda</taxon>
        <taxon>Crustacea</taxon>
        <taxon>Multicrustacea</taxon>
        <taxon>Malacostraca</taxon>
        <taxon>Eumalacostraca</taxon>
        <taxon>Eucarida</taxon>
        <taxon>Decapoda</taxon>
        <taxon>Pleocyemata</taxon>
        <taxon>Caridea</taxon>
        <taxon>Atyoidea</taxon>
        <taxon>Atyidae</taxon>
        <taxon>Halocaridina</taxon>
    </lineage>
</organism>
<evidence type="ECO:0000256" key="5">
    <source>
        <dbReference type="SAM" id="Phobius"/>
    </source>
</evidence>
<comment type="caution">
    <text evidence="6">The sequence shown here is derived from an EMBL/GenBank/DDBJ whole genome shotgun (WGS) entry which is preliminary data.</text>
</comment>
<evidence type="ECO:0000256" key="2">
    <source>
        <dbReference type="ARBA" id="ARBA00022692"/>
    </source>
</evidence>